<keyword evidence="4" id="KW-0597">Phosphoprotein</keyword>
<dbReference type="PROSITE" id="PS50885">
    <property type="entry name" value="HAMP"/>
    <property type="match status" value="1"/>
</dbReference>
<dbReference type="SUPFAM" id="SSF158472">
    <property type="entry name" value="HAMP domain-like"/>
    <property type="match status" value="1"/>
</dbReference>
<evidence type="ECO:0000259" key="10">
    <source>
        <dbReference type="PROSITE" id="PS50885"/>
    </source>
</evidence>
<feature type="domain" description="HAMP" evidence="10">
    <location>
        <begin position="325"/>
        <end position="377"/>
    </location>
</feature>
<evidence type="ECO:0000256" key="6">
    <source>
        <dbReference type="ARBA" id="ARBA00022777"/>
    </source>
</evidence>
<feature type="transmembrane region" description="Helical" evidence="7">
    <location>
        <begin position="29"/>
        <end position="52"/>
    </location>
</feature>
<dbReference type="InterPro" id="IPR036097">
    <property type="entry name" value="HisK_dim/P_sf"/>
</dbReference>
<dbReference type="PROSITE" id="PS50109">
    <property type="entry name" value="HIS_KIN"/>
    <property type="match status" value="1"/>
</dbReference>
<dbReference type="PRINTS" id="PR00344">
    <property type="entry name" value="BCTRLSENSOR"/>
</dbReference>
<dbReference type="SMART" id="SM00086">
    <property type="entry name" value="PAC"/>
    <property type="match status" value="1"/>
</dbReference>
<evidence type="ECO:0000256" key="1">
    <source>
        <dbReference type="ARBA" id="ARBA00000085"/>
    </source>
</evidence>
<feature type="domain" description="PAS" evidence="9">
    <location>
        <begin position="382"/>
        <end position="441"/>
    </location>
</feature>
<dbReference type="Pfam" id="PF00672">
    <property type="entry name" value="HAMP"/>
    <property type="match status" value="1"/>
</dbReference>
<dbReference type="GO" id="GO:0004673">
    <property type="term" value="F:protein histidine kinase activity"/>
    <property type="evidence" value="ECO:0007669"/>
    <property type="project" value="UniProtKB-EC"/>
</dbReference>
<dbReference type="CDD" id="cd00082">
    <property type="entry name" value="HisKA"/>
    <property type="match status" value="1"/>
</dbReference>
<dbReference type="SUPFAM" id="SSF55874">
    <property type="entry name" value="ATPase domain of HSP90 chaperone/DNA topoisomerase II/histidine kinase"/>
    <property type="match status" value="1"/>
</dbReference>
<dbReference type="PROSITE" id="PS50112">
    <property type="entry name" value="PAS"/>
    <property type="match status" value="1"/>
</dbReference>
<protein>
    <recommendedName>
        <fullName evidence="3">histidine kinase</fullName>
        <ecNumber evidence="3">2.7.13.3</ecNumber>
    </recommendedName>
</protein>
<dbReference type="Pfam" id="PF02518">
    <property type="entry name" value="HATPase_c"/>
    <property type="match status" value="1"/>
</dbReference>
<dbReference type="InterPro" id="IPR001610">
    <property type="entry name" value="PAC"/>
</dbReference>
<dbReference type="Pfam" id="PF13426">
    <property type="entry name" value="PAS_9"/>
    <property type="match status" value="1"/>
</dbReference>
<keyword evidence="6 11" id="KW-0418">Kinase</keyword>
<proteinExistence type="predicted"/>
<dbReference type="SMART" id="SM00387">
    <property type="entry name" value="HATPase_c"/>
    <property type="match status" value="1"/>
</dbReference>
<keyword evidence="7" id="KW-0812">Transmembrane</keyword>
<dbReference type="InterPro" id="IPR003594">
    <property type="entry name" value="HATPase_dom"/>
</dbReference>
<dbReference type="CDD" id="cd00130">
    <property type="entry name" value="PAS"/>
    <property type="match status" value="1"/>
</dbReference>
<dbReference type="RefSeq" id="WP_085052629.1">
    <property type="nucleotide sequence ID" value="NZ_LNQR01000070.1"/>
</dbReference>
<feature type="transmembrane region" description="Helical" evidence="7">
    <location>
        <begin position="299"/>
        <end position="319"/>
    </location>
</feature>
<evidence type="ECO:0000256" key="2">
    <source>
        <dbReference type="ARBA" id="ARBA00004370"/>
    </source>
</evidence>
<dbReference type="SUPFAM" id="SSF55785">
    <property type="entry name" value="PYP-like sensor domain (PAS domain)"/>
    <property type="match status" value="1"/>
</dbReference>
<organism evidence="11 12">
    <name type="scientific">Candidatus Magnetominusculus xianensis</name>
    <dbReference type="NCBI Taxonomy" id="1748249"/>
    <lineage>
        <taxon>Bacteria</taxon>
        <taxon>Pseudomonadati</taxon>
        <taxon>Nitrospirota</taxon>
        <taxon>Nitrospiria</taxon>
        <taxon>Nitrospirales</taxon>
        <taxon>Nitrospiraceae</taxon>
        <taxon>Candidatus Magnetominusculus</taxon>
    </lineage>
</organism>
<dbReference type="Gene3D" id="1.10.8.500">
    <property type="entry name" value="HAMP domain in histidine kinase"/>
    <property type="match status" value="1"/>
</dbReference>
<accession>A0ABR5SE81</accession>
<dbReference type="SUPFAM" id="SSF47384">
    <property type="entry name" value="Homodimeric domain of signal transducing histidine kinase"/>
    <property type="match status" value="1"/>
</dbReference>
<dbReference type="NCBIfam" id="TIGR00229">
    <property type="entry name" value="sensory_box"/>
    <property type="match status" value="1"/>
</dbReference>
<reference evidence="11 12" key="1">
    <citation type="submission" date="2015-11" db="EMBL/GenBank/DDBJ databases">
        <authorList>
            <person name="Lin W."/>
        </authorList>
    </citation>
    <scope>NUCLEOTIDE SEQUENCE [LARGE SCALE GENOMIC DNA]</scope>
    <source>
        <strain evidence="11 12">HCH-1</strain>
    </source>
</reference>
<evidence type="ECO:0000259" key="8">
    <source>
        <dbReference type="PROSITE" id="PS50109"/>
    </source>
</evidence>
<comment type="catalytic activity">
    <reaction evidence="1">
        <text>ATP + protein L-histidine = ADP + protein N-phospho-L-histidine.</text>
        <dbReference type="EC" id="2.7.13.3"/>
    </reaction>
</comment>
<dbReference type="Gene3D" id="1.10.287.130">
    <property type="match status" value="1"/>
</dbReference>
<evidence type="ECO:0000259" key="9">
    <source>
        <dbReference type="PROSITE" id="PS50112"/>
    </source>
</evidence>
<evidence type="ECO:0000313" key="11">
    <source>
        <dbReference type="EMBL" id="KWT84095.1"/>
    </source>
</evidence>
<dbReference type="InterPro" id="IPR003660">
    <property type="entry name" value="HAMP_dom"/>
</dbReference>
<dbReference type="InterPro" id="IPR000014">
    <property type="entry name" value="PAS"/>
</dbReference>
<dbReference type="PANTHER" id="PTHR43065">
    <property type="entry name" value="SENSOR HISTIDINE KINASE"/>
    <property type="match status" value="1"/>
</dbReference>
<dbReference type="Gene3D" id="3.30.565.10">
    <property type="entry name" value="Histidine kinase-like ATPase, C-terminal domain"/>
    <property type="match status" value="1"/>
</dbReference>
<dbReference type="InterPro" id="IPR003661">
    <property type="entry name" value="HisK_dim/P_dom"/>
</dbReference>
<dbReference type="InterPro" id="IPR004358">
    <property type="entry name" value="Sig_transdc_His_kin-like_C"/>
</dbReference>
<dbReference type="Gene3D" id="3.30.450.20">
    <property type="entry name" value="PAS domain"/>
    <property type="match status" value="2"/>
</dbReference>
<evidence type="ECO:0000256" key="5">
    <source>
        <dbReference type="ARBA" id="ARBA00022679"/>
    </source>
</evidence>
<name>A0ABR5SE81_9BACT</name>
<feature type="domain" description="Histidine kinase" evidence="8">
    <location>
        <begin position="540"/>
        <end position="771"/>
    </location>
</feature>
<keyword evidence="7" id="KW-1133">Transmembrane helix</keyword>
<dbReference type="InterPro" id="IPR036890">
    <property type="entry name" value="HATPase_C_sf"/>
</dbReference>
<comment type="subcellular location">
    <subcellularLocation>
        <location evidence="2">Membrane</location>
    </subcellularLocation>
</comment>
<dbReference type="EMBL" id="LNQR01000070">
    <property type="protein sequence ID" value="KWT84095.1"/>
    <property type="molecule type" value="Genomic_DNA"/>
</dbReference>
<dbReference type="SMART" id="SM00304">
    <property type="entry name" value="HAMP"/>
    <property type="match status" value="1"/>
</dbReference>
<dbReference type="InterPro" id="IPR035965">
    <property type="entry name" value="PAS-like_dom_sf"/>
</dbReference>
<comment type="caution">
    <text evidence="11">The sequence shown here is derived from an EMBL/GenBank/DDBJ whole genome shotgun (WGS) entry which is preliminary data.</text>
</comment>
<keyword evidence="7" id="KW-0472">Membrane</keyword>
<dbReference type="PANTHER" id="PTHR43065:SF47">
    <property type="match status" value="1"/>
</dbReference>
<evidence type="ECO:0000313" key="12">
    <source>
        <dbReference type="Proteomes" id="UP000060487"/>
    </source>
</evidence>
<gene>
    <name evidence="11" type="ORF">ASN18_2022</name>
</gene>
<dbReference type="CDD" id="cd06225">
    <property type="entry name" value="HAMP"/>
    <property type="match status" value="1"/>
</dbReference>
<sequence length="776" mass="86687">MLNWTMRAKFSYNLLRHITAMYLSIRNKILISHFGIVLFVGLAIGGCGYYFISNHFNTDEKKFLEFLTNTLKSRVLGVVAQKKSTLQRVSEKILDGDKLDVYTDKYGEYVLTQNLPKFSKEFPVLSYVNMKGEEVRAVNGIVFSGKSEIIASTIFKELMSEPNKIIVSYEQNDIDLGIPAVTFAMAKYSGDKPIGFIRGSVPITTIASVLSETEVEKSGFALLLDSRMTVIYASSRPDIAGHSIDDSKTPVQLKRGINRALILGVDSIAALVPLDEFRWSLMVVIPYAEFSADENKIKYVTVGVMILVLVISGVIFTFITRHITNNITNPLKRFTAFTDMIAKGDFTQITDIKSKDEVGVLAESFNHMLMELQKTRDDLIIAKEYTDNIIETIASAVIVLTEDAEIVKVNKSVNKMLGRTEEELLNKRIDEIFESDTIAEILYNEIMRNGYVKDVEVVFMAKYGVKVPVIFSASVIYGSDGNTIDEIVCSAQNITQLKRMQKVRDMHLKELETANKHLKESRTQLVQAEKLASLGQMLAGVAHEINTPVGIGITLSSTITKETEAIKAAIDDRSLRMEQLQEYIDDINKSSSLIFKSLMRTAELVKSFKMVSADQITQERRVFRLKGYIEEILLSLQPKLKRSQHNIEVICEQSLELDSYPGSIAQIITNLLMNSIIHAYDKGAKGTITIEAALHKDDIVIQYKDDGKGIPQENIKKIYDPFFTTMRGAGGTGLGMHIVHNIVTQTLGGTIDCQSELNKGTTFTISFPVIKKEAAA</sequence>
<dbReference type="Proteomes" id="UP000060487">
    <property type="component" value="Unassembled WGS sequence"/>
</dbReference>
<evidence type="ECO:0000256" key="3">
    <source>
        <dbReference type="ARBA" id="ARBA00012438"/>
    </source>
</evidence>
<dbReference type="SMART" id="SM00091">
    <property type="entry name" value="PAS"/>
    <property type="match status" value="1"/>
</dbReference>
<evidence type="ECO:0000256" key="4">
    <source>
        <dbReference type="ARBA" id="ARBA00022553"/>
    </source>
</evidence>
<dbReference type="EC" id="2.7.13.3" evidence="3"/>
<keyword evidence="12" id="KW-1185">Reference proteome</keyword>
<keyword evidence="5 11" id="KW-0808">Transferase</keyword>
<evidence type="ECO:0000256" key="7">
    <source>
        <dbReference type="SAM" id="Phobius"/>
    </source>
</evidence>
<dbReference type="InterPro" id="IPR005467">
    <property type="entry name" value="His_kinase_dom"/>
</dbReference>